<feature type="transmembrane region" description="Helical" evidence="1">
    <location>
        <begin position="6"/>
        <end position="26"/>
    </location>
</feature>
<dbReference type="STRING" id="1121013.GCA_000426365_00187"/>
<dbReference type="Proteomes" id="UP000029391">
    <property type="component" value="Unassembled WGS sequence"/>
</dbReference>
<evidence type="ECO:0000256" key="1">
    <source>
        <dbReference type="SAM" id="Phobius"/>
    </source>
</evidence>
<keyword evidence="3" id="KW-1185">Reference proteome</keyword>
<keyword evidence="1" id="KW-1133">Transmembrane helix</keyword>
<proteinExistence type="predicted"/>
<keyword evidence="1" id="KW-0472">Membrane</keyword>
<accession>A0A091BDF8</accession>
<evidence type="ECO:0000313" key="2">
    <source>
        <dbReference type="EMBL" id="KFN49781.1"/>
    </source>
</evidence>
<reference evidence="2 3" key="1">
    <citation type="submission" date="2013-09" db="EMBL/GenBank/DDBJ databases">
        <title>Genome sequencing of Arenimonas composti.</title>
        <authorList>
            <person name="Chen F."/>
            <person name="Wang G."/>
        </authorList>
    </citation>
    <scope>NUCLEOTIDE SEQUENCE [LARGE SCALE GENOMIC DNA]</scope>
    <source>
        <strain evidence="2 3">TR7-09</strain>
    </source>
</reference>
<organism evidence="2 3">
    <name type="scientific">Arenimonas composti TR7-09 = DSM 18010</name>
    <dbReference type="NCBI Taxonomy" id="1121013"/>
    <lineage>
        <taxon>Bacteria</taxon>
        <taxon>Pseudomonadati</taxon>
        <taxon>Pseudomonadota</taxon>
        <taxon>Gammaproteobacteria</taxon>
        <taxon>Lysobacterales</taxon>
        <taxon>Lysobacteraceae</taxon>
        <taxon>Arenimonas</taxon>
    </lineage>
</organism>
<comment type="caution">
    <text evidence="2">The sequence shown here is derived from an EMBL/GenBank/DDBJ whole genome shotgun (WGS) entry which is preliminary data.</text>
</comment>
<evidence type="ECO:0008006" key="4">
    <source>
        <dbReference type="Google" id="ProtNLM"/>
    </source>
</evidence>
<dbReference type="EMBL" id="AWXU01000030">
    <property type="protein sequence ID" value="KFN49781.1"/>
    <property type="molecule type" value="Genomic_DNA"/>
</dbReference>
<dbReference type="eggNOG" id="ENOG50317VF">
    <property type="taxonomic scope" value="Bacteria"/>
</dbReference>
<protein>
    <recommendedName>
        <fullName evidence="4">Type II secretion system protein GspG C-terminal domain-containing protein</fullName>
    </recommendedName>
</protein>
<name>A0A091BDF8_9GAMM</name>
<keyword evidence="1" id="KW-0812">Transmembrane</keyword>
<gene>
    <name evidence="2" type="ORF">P873_09505</name>
</gene>
<sequence length="142" mass="15064">MKPGQVFAAIATLVVGAAVVAGLWSIGSPSAQRQQRLDARRVADLIEIDVQVRAWQKRHDALPPDLATLAAQPGLRLTLTDPVDGSAYDYVADAGGRYRLCAMFATDTAETGGAASGWTHGRGRTCFERRIEAADAQGNAID</sequence>
<dbReference type="AlphaFoldDB" id="A0A091BDF8"/>
<evidence type="ECO:0000313" key="3">
    <source>
        <dbReference type="Proteomes" id="UP000029391"/>
    </source>
</evidence>